<evidence type="ECO:0000256" key="1">
    <source>
        <dbReference type="SAM" id="MobiDB-lite"/>
    </source>
</evidence>
<evidence type="ECO:0000313" key="3">
    <source>
        <dbReference type="Proteomes" id="UP000326396"/>
    </source>
</evidence>
<gene>
    <name evidence="2" type="ORF">E3N88_27204</name>
</gene>
<comment type="caution">
    <text evidence="2">The sequence shown here is derived from an EMBL/GenBank/DDBJ whole genome shotgun (WGS) entry which is preliminary data.</text>
</comment>
<feature type="region of interest" description="Disordered" evidence="1">
    <location>
        <begin position="64"/>
        <end position="87"/>
    </location>
</feature>
<feature type="compositionally biased region" description="Polar residues" evidence="1">
    <location>
        <begin position="41"/>
        <end position="51"/>
    </location>
</feature>
<proteinExistence type="predicted"/>
<accession>A0A5N6MVZ8</accession>
<organism evidence="2 3">
    <name type="scientific">Mikania micrantha</name>
    <name type="common">bitter vine</name>
    <dbReference type="NCBI Taxonomy" id="192012"/>
    <lineage>
        <taxon>Eukaryota</taxon>
        <taxon>Viridiplantae</taxon>
        <taxon>Streptophyta</taxon>
        <taxon>Embryophyta</taxon>
        <taxon>Tracheophyta</taxon>
        <taxon>Spermatophyta</taxon>
        <taxon>Magnoliopsida</taxon>
        <taxon>eudicotyledons</taxon>
        <taxon>Gunneridae</taxon>
        <taxon>Pentapetalae</taxon>
        <taxon>asterids</taxon>
        <taxon>campanulids</taxon>
        <taxon>Asterales</taxon>
        <taxon>Asteraceae</taxon>
        <taxon>Asteroideae</taxon>
        <taxon>Heliantheae alliance</taxon>
        <taxon>Eupatorieae</taxon>
        <taxon>Mikania</taxon>
    </lineage>
</organism>
<dbReference type="Proteomes" id="UP000326396">
    <property type="component" value="Linkage Group LG4"/>
</dbReference>
<sequence>MNVMILISMNALIDDRISIVRKKKRCHGWNADPHHPPVKQSAISQSLCQNSESEGINRELLKDSRMHTQTEKKAELQTEGMNRELLK</sequence>
<protein>
    <submittedName>
        <fullName evidence="2">Uncharacterized protein</fullName>
    </submittedName>
</protein>
<keyword evidence="3" id="KW-1185">Reference proteome</keyword>
<evidence type="ECO:0000313" key="2">
    <source>
        <dbReference type="EMBL" id="KAD4178613.1"/>
    </source>
</evidence>
<name>A0A5N6MVZ8_9ASTR</name>
<dbReference type="AlphaFoldDB" id="A0A5N6MVZ8"/>
<reference evidence="2 3" key="1">
    <citation type="submission" date="2019-05" db="EMBL/GenBank/DDBJ databases">
        <title>Mikania micrantha, genome provides insights into the molecular mechanism of rapid growth.</title>
        <authorList>
            <person name="Liu B."/>
        </authorList>
    </citation>
    <scope>NUCLEOTIDE SEQUENCE [LARGE SCALE GENOMIC DNA]</scope>
    <source>
        <strain evidence="2">NLD-2019</strain>
        <tissue evidence="2">Leaf</tissue>
    </source>
</reference>
<feature type="region of interest" description="Disordered" evidence="1">
    <location>
        <begin position="28"/>
        <end position="51"/>
    </location>
</feature>
<dbReference type="EMBL" id="SZYD01000014">
    <property type="protein sequence ID" value="KAD4178613.1"/>
    <property type="molecule type" value="Genomic_DNA"/>
</dbReference>